<evidence type="ECO:0000259" key="6">
    <source>
        <dbReference type="PROSITE" id="PS50109"/>
    </source>
</evidence>
<gene>
    <name evidence="7" type="ORF">JCM21142_31142</name>
</gene>
<evidence type="ECO:0000256" key="1">
    <source>
        <dbReference type="ARBA" id="ARBA00000085"/>
    </source>
</evidence>
<keyword evidence="3" id="KW-0597">Phosphoprotein</keyword>
<keyword evidence="4" id="KW-0175">Coiled coil</keyword>
<dbReference type="InterPro" id="IPR015943">
    <property type="entry name" value="WD40/YVTN_repeat-like_dom_sf"/>
</dbReference>
<dbReference type="InterPro" id="IPR005467">
    <property type="entry name" value="His_kinase_dom"/>
</dbReference>
<dbReference type="RefSeq" id="WP_027472334.1">
    <property type="nucleotide sequence ID" value="NZ_KI912107.1"/>
</dbReference>
<dbReference type="Pfam" id="PF02518">
    <property type="entry name" value="HATPase_c"/>
    <property type="match status" value="1"/>
</dbReference>
<protein>
    <recommendedName>
        <fullName evidence="2">histidine kinase</fullName>
        <ecNumber evidence="2">2.7.13.3</ecNumber>
    </recommendedName>
</protein>
<feature type="domain" description="Histidine kinase" evidence="6">
    <location>
        <begin position="900"/>
        <end position="1135"/>
    </location>
</feature>
<name>W7YIZ8_9BACT</name>
<evidence type="ECO:0000313" key="7">
    <source>
        <dbReference type="EMBL" id="GAF02504.1"/>
    </source>
</evidence>
<dbReference type="Pfam" id="PF07495">
    <property type="entry name" value="Y_Y_Y"/>
    <property type="match status" value="1"/>
</dbReference>
<dbReference type="Proteomes" id="UP000019402">
    <property type="component" value="Unassembled WGS sequence"/>
</dbReference>
<dbReference type="InterPro" id="IPR036097">
    <property type="entry name" value="HisK_dim/P_sf"/>
</dbReference>
<organism evidence="7 8">
    <name type="scientific">Saccharicrinis fermentans DSM 9555 = JCM 21142</name>
    <dbReference type="NCBI Taxonomy" id="869213"/>
    <lineage>
        <taxon>Bacteria</taxon>
        <taxon>Pseudomonadati</taxon>
        <taxon>Bacteroidota</taxon>
        <taxon>Bacteroidia</taxon>
        <taxon>Marinilabiliales</taxon>
        <taxon>Marinilabiliaceae</taxon>
        <taxon>Saccharicrinis</taxon>
    </lineage>
</organism>
<evidence type="ECO:0000256" key="4">
    <source>
        <dbReference type="SAM" id="Coils"/>
    </source>
</evidence>
<comment type="catalytic activity">
    <reaction evidence="1">
        <text>ATP + protein L-histidine = ADP + protein N-phospho-L-histidine.</text>
        <dbReference type="EC" id="2.7.13.3"/>
    </reaction>
</comment>
<dbReference type="eggNOG" id="COG2205">
    <property type="taxonomic scope" value="Bacteria"/>
</dbReference>
<dbReference type="EMBL" id="BAMD01000010">
    <property type="protein sequence ID" value="GAF02504.1"/>
    <property type="molecule type" value="Genomic_DNA"/>
</dbReference>
<dbReference type="InterPro" id="IPR003594">
    <property type="entry name" value="HATPase_dom"/>
</dbReference>
<dbReference type="SMART" id="SM00388">
    <property type="entry name" value="HisKA"/>
    <property type="match status" value="1"/>
</dbReference>
<dbReference type="Pfam" id="PF00512">
    <property type="entry name" value="HisKA"/>
    <property type="match status" value="1"/>
</dbReference>
<dbReference type="Gene3D" id="2.130.10.10">
    <property type="entry name" value="YVTN repeat-like/Quinoprotein amine dehydrogenase"/>
    <property type="match status" value="3"/>
</dbReference>
<comment type="caution">
    <text evidence="7">The sequence shown here is derived from an EMBL/GenBank/DDBJ whole genome shotgun (WGS) entry which is preliminary data.</text>
</comment>
<keyword evidence="8" id="KW-1185">Reference proteome</keyword>
<dbReference type="Gene3D" id="2.60.40.10">
    <property type="entry name" value="Immunoglobulins"/>
    <property type="match status" value="1"/>
</dbReference>
<dbReference type="GO" id="GO:0000155">
    <property type="term" value="F:phosphorelay sensor kinase activity"/>
    <property type="evidence" value="ECO:0007669"/>
    <property type="project" value="InterPro"/>
</dbReference>
<dbReference type="PRINTS" id="PR00344">
    <property type="entry name" value="BCTRLSENSOR"/>
</dbReference>
<dbReference type="InterPro" id="IPR036890">
    <property type="entry name" value="HATPase_C_sf"/>
</dbReference>
<evidence type="ECO:0000313" key="8">
    <source>
        <dbReference type="Proteomes" id="UP000019402"/>
    </source>
</evidence>
<keyword evidence="5" id="KW-0472">Membrane</keyword>
<dbReference type="InterPro" id="IPR003661">
    <property type="entry name" value="HisK_dim/P_dom"/>
</dbReference>
<dbReference type="CDD" id="cd16922">
    <property type="entry name" value="HATPase_EvgS-ArcB-TorS-like"/>
    <property type="match status" value="1"/>
</dbReference>
<dbReference type="SMART" id="SM00387">
    <property type="entry name" value="HATPase_c"/>
    <property type="match status" value="1"/>
</dbReference>
<keyword evidence="5" id="KW-1133">Transmembrane helix</keyword>
<dbReference type="InterPro" id="IPR013783">
    <property type="entry name" value="Ig-like_fold"/>
</dbReference>
<dbReference type="PANTHER" id="PTHR43547">
    <property type="entry name" value="TWO-COMPONENT HISTIDINE KINASE"/>
    <property type="match status" value="1"/>
</dbReference>
<dbReference type="InterPro" id="IPR011110">
    <property type="entry name" value="Reg_prop"/>
</dbReference>
<dbReference type="PROSITE" id="PS50109">
    <property type="entry name" value="HIS_KIN"/>
    <property type="match status" value="1"/>
</dbReference>
<sequence length="1148" mass="133091">MRSIHQHKSIFDINITIIVYVLIFSSLPLFSQSEYGGFENLRKKDGLFHLNTTSLYKDSKGFLWVGSTDGLMRYDGSFFDVFRRGPQDTSALSDNSITCIIEDQDEYTFWIGTTWGGLNRFDIVKNTFKNYQIEALRNKRHKRINCIYQLSKDTLLVGTDFEGLFFFIPSTGKFSRTNCPYPQTNVYKIADGSENIWIVSSNGLMCFSKKQKTYINNFSLKDMDKDGLAKRSGTFSVRIRDVLEIDEDRIVFTTGNSLFEFNIKTHQLSNVFTVKKGVILKKIVADKYGNYWVASIKDGLFFYHVQKKKVTNYKKDESDIYNNLPFDEIKDMLFIKDQEILFVATKNGLLKYDYHKNLFKRFNAYQLTNNKADLLTMVFKDSEGTYWIGTNDGKVFKKNTNDTQFGLFSKSSGTYTYQIIQGDNHTIWFVTNLGLRSYHLKTKEFKAYPFKAADKNKRRLNHLHIGLKENNHTLWLLGYGGLIRFNTQTHAYETFDNEFFLKKTGLIRFVSLDFSLDKQFLWFSERDGNLFRFQIKTGKYEKINTPMTNRTTKMIVDVEVDKQGKLWIATFGSGVLIYNPETDSISNQLAIKELESYVYGILSDNNDHMWVSSNFGISKVNTNDMSFLTYDMNDGSLWKEFNKRTYYKGEDGILLFGGDEGFIEFDPAHIYQNPYNKAPQISAWSKQTRVSGFMSELYEDVTYIKDTLVQYHKDDGGDIKFFPSVLNYSHSSSNRVSWKLEGYSTNWTRSYTSEPIVFNNLKSGKYVLRVKGINNHGIESKDEARLNVIIIPSYYETLWFKLGIFTIILLTIYAIVKVRTTWYSDQKKVLLNMVNEKTKEISTANKELERTKEEILNQNVELNIHRNYLEDLVKIRTRDLEKAKLKAEESDRLKTSFLANLSHEIRTPMNAIIGFSSLIQLEEFPEDQKKELIYHIGQSSETLLTLIDDIIDISRIETGNIKLSKQQVNIPDIIKETIKELSFEDRSTYVAFVEDCSLAEEDQNIYSDKQRLKQVLSNLIRNAFKFTKVGHVKLTVKRIPPKDLQTLGFENVRYEQDNMTPILFQVEDTGIGIEESDLDLIFQPFQKANRNKVYKGMGLGLSIVKNIIQLLGGEIIVKSNLDQGTTFSFYINAHFLHSQHQLASEHKN</sequence>
<dbReference type="SUPFAM" id="SSF47384">
    <property type="entry name" value="Homodimeric domain of signal transducing histidine kinase"/>
    <property type="match status" value="1"/>
</dbReference>
<dbReference type="CDD" id="cd00082">
    <property type="entry name" value="HisKA"/>
    <property type="match status" value="1"/>
</dbReference>
<dbReference type="SUPFAM" id="SSF63829">
    <property type="entry name" value="Calcium-dependent phosphotriesterase"/>
    <property type="match status" value="2"/>
</dbReference>
<dbReference type="Gene3D" id="3.30.565.10">
    <property type="entry name" value="Histidine kinase-like ATPase, C-terminal domain"/>
    <property type="match status" value="1"/>
</dbReference>
<feature type="transmembrane region" description="Helical" evidence="5">
    <location>
        <begin position="12"/>
        <end position="30"/>
    </location>
</feature>
<dbReference type="InterPro" id="IPR004358">
    <property type="entry name" value="Sig_transdc_His_kin-like_C"/>
</dbReference>
<dbReference type="SUPFAM" id="SSF55874">
    <property type="entry name" value="ATPase domain of HSP90 chaperone/DNA topoisomerase II/histidine kinase"/>
    <property type="match status" value="1"/>
</dbReference>
<dbReference type="STRING" id="869213.GCA_000517085_02808"/>
<dbReference type="Gene3D" id="1.10.287.130">
    <property type="match status" value="1"/>
</dbReference>
<dbReference type="PANTHER" id="PTHR43547:SF2">
    <property type="entry name" value="HYBRID SIGNAL TRANSDUCTION HISTIDINE KINASE C"/>
    <property type="match status" value="1"/>
</dbReference>
<dbReference type="Pfam" id="PF07494">
    <property type="entry name" value="Reg_prop"/>
    <property type="match status" value="1"/>
</dbReference>
<dbReference type="AlphaFoldDB" id="W7YIZ8"/>
<dbReference type="EC" id="2.7.13.3" evidence="2"/>
<dbReference type="InterPro" id="IPR011123">
    <property type="entry name" value="Y_Y_Y"/>
</dbReference>
<feature type="coiled-coil region" evidence="4">
    <location>
        <begin position="834"/>
        <end position="865"/>
    </location>
</feature>
<evidence type="ECO:0000256" key="3">
    <source>
        <dbReference type="ARBA" id="ARBA00022553"/>
    </source>
</evidence>
<evidence type="ECO:0000256" key="5">
    <source>
        <dbReference type="SAM" id="Phobius"/>
    </source>
</evidence>
<accession>W7YIZ8</accession>
<evidence type="ECO:0000256" key="2">
    <source>
        <dbReference type="ARBA" id="ARBA00012438"/>
    </source>
</evidence>
<reference evidence="7 8" key="1">
    <citation type="journal article" date="2014" name="Genome Announc.">
        <title>Draft Genome Sequence of Cytophaga fermentans JCM 21142T, a Facultative Anaerobe Isolated from Marine Mud.</title>
        <authorList>
            <person name="Starns D."/>
            <person name="Oshima K."/>
            <person name="Suda W."/>
            <person name="Iino T."/>
            <person name="Yuki M."/>
            <person name="Inoue J."/>
            <person name="Kitamura K."/>
            <person name="Iida T."/>
            <person name="Darby A."/>
            <person name="Hattori M."/>
            <person name="Ohkuma M."/>
        </authorList>
    </citation>
    <scope>NUCLEOTIDE SEQUENCE [LARGE SCALE GENOMIC DNA]</scope>
    <source>
        <strain evidence="7 8">JCM 21142</strain>
    </source>
</reference>
<proteinExistence type="predicted"/>
<keyword evidence="5" id="KW-0812">Transmembrane</keyword>